<organism evidence="3 4">
    <name type="scientific">Inhella gelatinilytica</name>
    <dbReference type="NCBI Taxonomy" id="2795030"/>
    <lineage>
        <taxon>Bacteria</taxon>
        <taxon>Pseudomonadati</taxon>
        <taxon>Pseudomonadota</taxon>
        <taxon>Betaproteobacteria</taxon>
        <taxon>Burkholderiales</taxon>
        <taxon>Sphaerotilaceae</taxon>
        <taxon>Inhella</taxon>
    </lineage>
</organism>
<dbReference type="InterPro" id="IPR013538">
    <property type="entry name" value="ASHA1/2-like_C"/>
</dbReference>
<proteinExistence type="inferred from homology"/>
<comment type="caution">
    <text evidence="3">The sequence shown here is derived from an EMBL/GenBank/DDBJ whole genome shotgun (WGS) entry which is preliminary data.</text>
</comment>
<evidence type="ECO:0000259" key="2">
    <source>
        <dbReference type="Pfam" id="PF08327"/>
    </source>
</evidence>
<dbReference type="SUPFAM" id="SSF55961">
    <property type="entry name" value="Bet v1-like"/>
    <property type="match status" value="1"/>
</dbReference>
<gene>
    <name evidence="3" type="ORF">I7X43_16265</name>
</gene>
<comment type="similarity">
    <text evidence="1">Belongs to the AHA1 family.</text>
</comment>
<protein>
    <submittedName>
        <fullName evidence="3">SRPBCC family protein</fullName>
    </submittedName>
</protein>
<dbReference type="InterPro" id="IPR023393">
    <property type="entry name" value="START-like_dom_sf"/>
</dbReference>
<dbReference type="Pfam" id="PF08327">
    <property type="entry name" value="AHSA1"/>
    <property type="match status" value="1"/>
</dbReference>
<sequence length="137" mass="15557">MKITVETEVAAPPKSVWDAWVTPDHITKWNFAIDEWCCPSAEVDLKVGGKFKYRMEAKDGSFGFDFEGVFTKVVPQQSLHFELGDNRLVTIEFSQTTKGTRLAETFDAEDENSAEQQRQGWQSILNNFKKHVEAPNG</sequence>
<dbReference type="CDD" id="cd08897">
    <property type="entry name" value="SRPBCC_CalC_Aha1-like_4"/>
    <property type="match status" value="1"/>
</dbReference>
<feature type="domain" description="Activator of Hsp90 ATPase homologue 1/2-like C-terminal" evidence="2">
    <location>
        <begin position="10"/>
        <end position="133"/>
    </location>
</feature>
<dbReference type="AlphaFoldDB" id="A0A931J2R3"/>
<dbReference type="EMBL" id="JAEDAL010000023">
    <property type="protein sequence ID" value="MBH9554393.1"/>
    <property type="molecule type" value="Genomic_DNA"/>
</dbReference>
<evidence type="ECO:0000256" key="1">
    <source>
        <dbReference type="ARBA" id="ARBA00006817"/>
    </source>
</evidence>
<dbReference type="RefSeq" id="WP_198102006.1">
    <property type="nucleotide sequence ID" value="NZ_JAEDAL010000023.1"/>
</dbReference>
<keyword evidence="4" id="KW-1185">Reference proteome</keyword>
<dbReference type="Gene3D" id="3.30.530.20">
    <property type="match status" value="1"/>
</dbReference>
<name>A0A931J2R3_9BURK</name>
<evidence type="ECO:0000313" key="4">
    <source>
        <dbReference type="Proteomes" id="UP000620139"/>
    </source>
</evidence>
<accession>A0A931J2R3</accession>
<reference evidence="3" key="1">
    <citation type="submission" date="2020-12" db="EMBL/GenBank/DDBJ databases">
        <title>The genome sequence of Inhella sp. 4Y17.</title>
        <authorList>
            <person name="Liu Y."/>
        </authorList>
    </citation>
    <scope>NUCLEOTIDE SEQUENCE</scope>
    <source>
        <strain evidence="3">4Y10</strain>
    </source>
</reference>
<dbReference type="Proteomes" id="UP000620139">
    <property type="component" value="Unassembled WGS sequence"/>
</dbReference>
<evidence type="ECO:0000313" key="3">
    <source>
        <dbReference type="EMBL" id="MBH9554393.1"/>
    </source>
</evidence>